<dbReference type="EMBL" id="WUAV01000004">
    <property type="protein sequence ID" value="KAF1759163.1"/>
    <property type="molecule type" value="Genomic_DNA"/>
</dbReference>
<evidence type="ECO:0000313" key="1">
    <source>
        <dbReference type="EMBL" id="KAF1759163.1"/>
    </source>
</evidence>
<gene>
    <name evidence="1" type="ORF">GCK72_015624</name>
</gene>
<evidence type="ECO:0008006" key="3">
    <source>
        <dbReference type="Google" id="ProtNLM"/>
    </source>
</evidence>
<sequence>MEAIEARRRQVPNLGGVGAVVGAGQVRVYRVRNLIGRHFLQCPYCLERVRSERQYNAHLEACFALHQ</sequence>
<dbReference type="AlphaFoldDB" id="A0A6A5GXP5"/>
<accession>A0A6A5GXP5</accession>
<dbReference type="CTD" id="78776123"/>
<protein>
    <recommendedName>
        <fullName evidence="3">C2H2-type domain-containing protein</fullName>
    </recommendedName>
</protein>
<dbReference type="KEGG" id="crq:GCK72_015624"/>
<dbReference type="RefSeq" id="XP_053585790.1">
    <property type="nucleotide sequence ID" value="XM_053731018.1"/>
</dbReference>
<comment type="caution">
    <text evidence="1">The sequence shown here is derived from an EMBL/GenBank/DDBJ whole genome shotgun (WGS) entry which is preliminary data.</text>
</comment>
<proteinExistence type="predicted"/>
<reference evidence="1 2" key="1">
    <citation type="submission" date="2019-12" db="EMBL/GenBank/DDBJ databases">
        <title>Chromosome-level assembly of the Caenorhabditis remanei genome.</title>
        <authorList>
            <person name="Teterina A.A."/>
            <person name="Willis J.H."/>
            <person name="Phillips P.C."/>
        </authorList>
    </citation>
    <scope>NUCLEOTIDE SEQUENCE [LARGE SCALE GENOMIC DNA]</scope>
    <source>
        <strain evidence="1 2">PX506</strain>
        <tissue evidence="1">Whole organism</tissue>
    </source>
</reference>
<dbReference type="Proteomes" id="UP000483820">
    <property type="component" value="Chromosome IV"/>
</dbReference>
<name>A0A6A5GXP5_CAERE</name>
<dbReference type="GeneID" id="78776123"/>
<organism evidence="1 2">
    <name type="scientific">Caenorhabditis remanei</name>
    <name type="common">Caenorhabditis vulgaris</name>
    <dbReference type="NCBI Taxonomy" id="31234"/>
    <lineage>
        <taxon>Eukaryota</taxon>
        <taxon>Metazoa</taxon>
        <taxon>Ecdysozoa</taxon>
        <taxon>Nematoda</taxon>
        <taxon>Chromadorea</taxon>
        <taxon>Rhabditida</taxon>
        <taxon>Rhabditina</taxon>
        <taxon>Rhabditomorpha</taxon>
        <taxon>Rhabditoidea</taxon>
        <taxon>Rhabditidae</taxon>
        <taxon>Peloderinae</taxon>
        <taxon>Caenorhabditis</taxon>
    </lineage>
</organism>
<evidence type="ECO:0000313" key="2">
    <source>
        <dbReference type="Proteomes" id="UP000483820"/>
    </source>
</evidence>